<dbReference type="PANTHER" id="PTHR19848">
    <property type="entry name" value="WD40 REPEAT PROTEIN"/>
    <property type="match status" value="1"/>
</dbReference>
<dbReference type="Gene3D" id="2.130.10.10">
    <property type="entry name" value="YVTN repeat-like/Quinoprotein amine dehydrogenase"/>
    <property type="match status" value="3"/>
</dbReference>
<evidence type="ECO:0000313" key="5">
    <source>
        <dbReference type="Proteomes" id="UP000238937"/>
    </source>
</evidence>
<dbReference type="CDD" id="cd00200">
    <property type="entry name" value="WD40"/>
    <property type="match status" value="1"/>
</dbReference>
<reference evidence="4 5" key="1">
    <citation type="submission" date="2018-03" db="EMBL/GenBank/DDBJ databases">
        <title>The ancient ancestry and fast evolution of plastids.</title>
        <authorList>
            <person name="Moore K.R."/>
            <person name="Magnabosco C."/>
            <person name="Momper L."/>
            <person name="Gold D.A."/>
            <person name="Bosak T."/>
            <person name="Fournier G.P."/>
        </authorList>
    </citation>
    <scope>NUCLEOTIDE SEQUENCE [LARGE SCALE GENOMIC DNA]</scope>
    <source>
        <strain evidence="4 5">CCALA 037</strain>
    </source>
</reference>
<dbReference type="Pfam" id="PF00400">
    <property type="entry name" value="WD40"/>
    <property type="match status" value="7"/>
</dbReference>
<dbReference type="Gene3D" id="2.160.20.80">
    <property type="entry name" value="E3 ubiquitin-protein ligase SopA"/>
    <property type="match status" value="1"/>
</dbReference>
<feature type="repeat" description="WD" evidence="3">
    <location>
        <begin position="279"/>
        <end position="320"/>
    </location>
</feature>
<organism evidence="4 5">
    <name type="scientific">Chamaesiphon polymorphus CCALA 037</name>
    <dbReference type="NCBI Taxonomy" id="2107692"/>
    <lineage>
        <taxon>Bacteria</taxon>
        <taxon>Bacillati</taxon>
        <taxon>Cyanobacteriota</taxon>
        <taxon>Cyanophyceae</taxon>
        <taxon>Gomontiellales</taxon>
        <taxon>Chamaesiphonaceae</taxon>
        <taxon>Chamaesiphon</taxon>
    </lineage>
</organism>
<feature type="repeat" description="WD" evidence="3">
    <location>
        <begin position="196"/>
        <end position="237"/>
    </location>
</feature>
<feature type="repeat" description="WD" evidence="3">
    <location>
        <begin position="447"/>
        <end position="478"/>
    </location>
</feature>
<dbReference type="Pfam" id="PF00805">
    <property type="entry name" value="Pentapeptide"/>
    <property type="match status" value="1"/>
</dbReference>
<dbReference type="InterPro" id="IPR001646">
    <property type="entry name" value="5peptide_repeat"/>
</dbReference>
<dbReference type="InterPro" id="IPR020472">
    <property type="entry name" value="WD40_PAC1"/>
</dbReference>
<proteinExistence type="predicted"/>
<keyword evidence="1 3" id="KW-0853">WD repeat</keyword>
<evidence type="ECO:0000256" key="3">
    <source>
        <dbReference type="PROSITE-ProRule" id="PRU00221"/>
    </source>
</evidence>
<dbReference type="SUPFAM" id="SSF50978">
    <property type="entry name" value="WD40 repeat-like"/>
    <property type="match status" value="1"/>
</dbReference>
<feature type="repeat" description="WD" evidence="3">
    <location>
        <begin position="405"/>
        <end position="446"/>
    </location>
</feature>
<keyword evidence="5" id="KW-1185">Reference proteome</keyword>
<dbReference type="InterPro" id="IPR015943">
    <property type="entry name" value="WD40/YVTN_repeat-like_dom_sf"/>
</dbReference>
<accession>A0A2T1FGC1</accession>
<dbReference type="InterPro" id="IPR036322">
    <property type="entry name" value="WD40_repeat_dom_sf"/>
</dbReference>
<dbReference type="PROSITE" id="PS00678">
    <property type="entry name" value="WD_REPEATS_1"/>
    <property type="match status" value="1"/>
</dbReference>
<sequence>MYWLAVNREGTTIAELQVDLCPSISKANLLESLEKLARRSLIETIPVNRYTLQQVVMEYVTDCLVERSSADLITGNFTTGTSPFETHAFCKTTAKDFIRDSQMRLILRPIADRLKAAFPSIDLLAQHLKQVLSALHSTESQLPGYDAGNLINLCGYLQLDLVGADFSQLMVRYADCTQVDLHHANFTGATFSQPKFTQTIGNVVCVRWSPDGSFFATGDDTSHVYLWHVRDGQPFATLSGEYGWIWSIAISPDSHTIAMCNRAMAICLRSVTGDSIARLEGHGEMIWAMQFTTDGEFLVSVSGDLTAKIWHIPTQKCVRTLAKHTDCSRGLAVSADAKYIATASDDRTICLWDFATGECLQQLTGHTDAVLSVVFSPDGRLLASGGADGKILLWQVPTGECVRSIDAHSNWIWNLRFTPDGQTLISASHDGLIKFWQVTTGSCERTIGGRMRQIWSADLSADGKTLLCGSNDRSIELW</sequence>
<evidence type="ECO:0000256" key="2">
    <source>
        <dbReference type="ARBA" id="ARBA00022737"/>
    </source>
</evidence>
<feature type="repeat" description="WD" evidence="3">
    <location>
        <begin position="363"/>
        <end position="404"/>
    </location>
</feature>
<evidence type="ECO:0000256" key="1">
    <source>
        <dbReference type="ARBA" id="ARBA00022574"/>
    </source>
</evidence>
<dbReference type="RefSeq" id="WP_181244039.1">
    <property type="nucleotide sequence ID" value="NZ_PVWO01000534.1"/>
</dbReference>
<name>A0A2T1FGC1_9CYAN</name>
<dbReference type="AlphaFoldDB" id="A0A2T1FGC1"/>
<protein>
    <submittedName>
        <fullName evidence="4">Uncharacterized protein</fullName>
    </submittedName>
</protein>
<dbReference type="SUPFAM" id="SSF141571">
    <property type="entry name" value="Pentapeptide repeat-like"/>
    <property type="match status" value="1"/>
</dbReference>
<gene>
    <name evidence="4" type="ORF">C7B77_25875</name>
</gene>
<dbReference type="PROSITE" id="PS50082">
    <property type="entry name" value="WD_REPEATS_2"/>
    <property type="match status" value="6"/>
</dbReference>
<dbReference type="PROSITE" id="PS50294">
    <property type="entry name" value="WD_REPEATS_REGION"/>
    <property type="match status" value="5"/>
</dbReference>
<comment type="caution">
    <text evidence="4">The sequence shown here is derived from an EMBL/GenBank/DDBJ whole genome shotgun (WGS) entry which is preliminary data.</text>
</comment>
<dbReference type="InterPro" id="IPR001680">
    <property type="entry name" value="WD40_rpt"/>
</dbReference>
<keyword evidence="2" id="KW-0677">Repeat</keyword>
<feature type="repeat" description="WD" evidence="3">
    <location>
        <begin position="321"/>
        <end position="362"/>
    </location>
</feature>
<dbReference type="SMART" id="SM00320">
    <property type="entry name" value="WD40"/>
    <property type="match status" value="7"/>
</dbReference>
<evidence type="ECO:0000313" key="4">
    <source>
        <dbReference type="EMBL" id="PSB44033.1"/>
    </source>
</evidence>
<dbReference type="InterPro" id="IPR019775">
    <property type="entry name" value="WD40_repeat_CS"/>
</dbReference>
<dbReference type="EMBL" id="PVWO01000534">
    <property type="protein sequence ID" value="PSB44033.1"/>
    <property type="molecule type" value="Genomic_DNA"/>
</dbReference>
<dbReference type="PANTHER" id="PTHR19848:SF8">
    <property type="entry name" value="F-BOX AND WD REPEAT DOMAIN CONTAINING 7"/>
    <property type="match status" value="1"/>
</dbReference>
<dbReference type="Proteomes" id="UP000238937">
    <property type="component" value="Unassembled WGS sequence"/>
</dbReference>
<dbReference type="PRINTS" id="PR00320">
    <property type="entry name" value="GPROTEINBRPT"/>
</dbReference>
<feature type="non-terminal residue" evidence="4">
    <location>
        <position position="478"/>
    </location>
</feature>